<feature type="compositionally biased region" description="Basic and acidic residues" evidence="1">
    <location>
        <begin position="1"/>
        <end position="20"/>
    </location>
</feature>
<name>A0A0E9PB17_ANGAN</name>
<evidence type="ECO:0000256" key="1">
    <source>
        <dbReference type="SAM" id="MobiDB-lite"/>
    </source>
</evidence>
<proteinExistence type="predicted"/>
<reference evidence="2" key="1">
    <citation type="submission" date="2014-11" db="EMBL/GenBank/DDBJ databases">
        <authorList>
            <person name="Amaro Gonzalez C."/>
        </authorList>
    </citation>
    <scope>NUCLEOTIDE SEQUENCE</scope>
</reference>
<dbReference type="AlphaFoldDB" id="A0A0E9PB17"/>
<sequence length="34" mass="3991">MERKSHSDGAQTEDKLKLDHGLFNMEKSKLLQQF</sequence>
<reference evidence="2" key="2">
    <citation type="journal article" date="2015" name="Fish Shellfish Immunol.">
        <title>Early steps in the European eel (Anguilla anguilla)-Vibrio vulnificus interaction in the gills: Role of the RtxA13 toxin.</title>
        <authorList>
            <person name="Callol A."/>
            <person name="Pajuelo D."/>
            <person name="Ebbesson L."/>
            <person name="Teles M."/>
            <person name="MacKenzie S."/>
            <person name="Amaro C."/>
        </authorList>
    </citation>
    <scope>NUCLEOTIDE SEQUENCE</scope>
</reference>
<evidence type="ECO:0000313" key="2">
    <source>
        <dbReference type="EMBL" id="JAH01846.1"/>
    </source>
</evidence>
<organism evidence="2">
    <name type="scientific">Anguilla anguilla</name>
    <name type="common">European freshwater eel</name>
    <name type="synonym">Muraena anguilla</name>
    <dbReference type="NCBI Taxonomy" id="7936"/>
    <lineage>
        <taxon>Eukaryota</taxon>
        <taxon>Metazoa</taxon>
        <taxon>Chordata</taxon>
        <taxon>Craniata</taxon>
        <taxon>Vertebrata</taxon>
        <taxon>Euteleostomi</taxon>
        <taxon>Actinopterygii</taxon>
        <taxon>Neopterygii</taxon>
        <taxon>Teleostei</taxon>
        <taxon>Anguilliformes</taxon>
        <taxon>Anguillidae</taxon>
        <taxon>Anguilla</taxon>
    </lineage>
</organism>
<feature type="region of interest" description="Disordered" evidence="1">
    <location>
        <begin position="1"/>
        <end position="21"/>
    </location>
</feature>
<dbReference type="EMBL" id="GBXM01106731">
    <property type="protein sequence ID" value="JAH01846.1"/>
    <property type="molecule type" value="Transcribed_RNA"/>
</dbReference>
<accession>A0A0E9PB17</accession>
<protein>
    <submittedName>
        <fullName evidence="2">Uncharacterized protein</fullName>
    </submittedName>
</protein>